<reference evidence="2" key="1">
    <citation type="submission" date="2019-08" db="EMBL/GenBank/DDBJ databases">
        <authorList>
            <person name="Kucharzyk K."/>
            <person name="Murdoch R.W."/>
            <person name="Higgins S."/>
            <person name="Loffler F."/>
        </authorList>
    </citation>
    <scope>NUCLEOTIDE SEQUENCE</scope>
</reference>
<feature type="compositionally biased region" description="Basic and acidic residues" evidence="1">
    <location>
        <begin position="92"/>
        <end position="111"/>
    </location>
</feature>
<feature type="compositionally biased region" description="Basic and acidic residues" evidence="1">
    <location>
        <begin position="197"/>
        <end position="209"/>
    </location>
</feature>
<feature type="region of interest" description="Disordered" evidence="1">
    <location>
        <begin position="166"/>
        <end position="448"/>
    </location>
</feature>
<evidence type="ECO:0000313" key="2">
    <source>
        <dbReference type="EMBL" id="MPM38053.1"/>
    </source>
</evidence>
<sequence>MGRSGRDPGPGPLDLAQQRHGDTGDDDRADRGAEPAGRGEVDRLRQGLPERGPAGHVPGVDQLVGEEPAQPGGDRRPAEGGPVRDVPVAAPDQREVDHGDGEERHEDRADQVQEALVPGEVHQAGQQRADDADPDRQPPAVDVRGEVVHRHRRRIDVRERLVHLVDHQDEQRDTTGRQPDERTDQLRVGQVTGEVGDGEHAEGVVRDRGQSVARGRAGERRAGGPRVPRVVGGQRGERHHTRDGEVDGRPEADHAGPVDRAHRLAQHHHEQVHRAGDHQPHHDRPQQLHRAEGTYGHRRGDGPGQQHERPAPLCTEDGRRGGGDDDQLHRAPADVLQDVQDGRHGRAAAAEQAAQGDHRRRTGDRAEGGRPAQDDRADRAAHDGGEQTQADRADRQADQGAGERAEERDPEVGPQGGLGPGPERTGWLGAQGERCLDGPGIGPGGRQLRCFDRHVCQLPTPA</sequence>
<gene>
    <name evidence="2" type="ORF">SDC9_84676</name>
</gene>
<feature type="compositionally biased region" description="Basic and acidic residues" evidence="1">
    <location>
        <begin position="17"/>
        <end position="45"/>
    </location>
</feature>
<feature type="compositionally biased region" description="Basic and acidic residues" evidence="1">
    <location>
        <begin position="298"/>
        <end position="332"/>
    </location>
</feature>
<feature type="compositionally biased region" description="Basic and acidic residues" evidence="1">
    <location>
        <begin position="363"/>
        <end position="411"/>
    </location>
</feature>
<comment type="caution">
    <text evidence="2">The sequence shown here is derived from an EMBL/GenBank/DDBJ whole genome shotgun (WGS) entry which is preliminary data.</text>
</comment>
<proteinExistence type="predicted"/>
<protein>
    <submittedName>
        <fullName evidence="2">Uncharacterized protein</fullName>
    </submittedName>
</protein>
<organism evidence="2">
    <name type="scientific">bioreactor metagenome</name>
    <dbReference type="NCBI Taxonomy" id="1076179"/>
    <lineage>
        <taxon>unclassified sequences</taxon>
        <taxon>metagenomes</taxon>
        <taxon>ecological metagenomes</taxon>
    </lineage>
</organism>
<accession>A0A644ZH95</accession>
<feature type="compositionally biased region" description="Basic and acidic residues" evidence="1">
    <location>
        <begin position="240"/>
        <end position="292"/>
    </location>
</feature>
<feature type="compositionally biased region" description="Basic and acidic residues" evidence="1">
    <location>
        <begin position="166"/>
        <end position="185"/>
    </location>
</feature>
<feature type="region of interest" description="Disordered" evidence="1">
    <location>
        <begin position="1"/>
        <end position="150"/>
    </location>
</feature>
<dbReference type="EMBL" id="VSSQ01008156">
    <property type="protein sequence ID" value="MPM38053.1"/>
    <property type="molecule type" value="Genomic_DNA"/>
</dbReference>
<name>A0A644ZH95_9ZZZZ</name>
<dbReference type="AlphaFoldDB" id="A0A644ZH95"/>
<evidence type="ECO:0000256" key="1">
    <source>
        <dbReference type="SAM" id="MobiDB-lite"/>
    </source>
</evidence>